<protein>
    <submittedName>
        <fullName evidence="1">Uncharacterized protein</fullName>
    </submittedName>
</protein>
<dbReference type="PATRIC" id="fig|1217710.3.peg.598"/>
<dbReference type="RefSeq" id="WP_004780899.1">
    <property type="nucleotide sequence ID" value="NZ_KB849398.1"/>
</dbReference>
<proteinExistence type="predicted"/>
<name>N8VLJ1_9GAMM</name>
<accession>N8VLJ1</accession>
<evidence type="ECO:0000313" key="1">
    <source>
        <dbReference type="EMBL" id="ENV00401.1"/>
    </source>
</evidence>
<keyword evidence="2" id="KW-1185">Reference proteome</keyword>
<dbReference type="AlphaFoldDB" id="N8VLJ1"/>
<dbReference type="EMBL" id="APPE01000031">
    <property type="protein sequence ID" value="ENV00401.1"/>
    <property type="molecule type" value="Genomic_DNA"/>
</dbReference>
<dbReference type="Proteomes" id="UP000013070">
    <property type="component" value="Unassembled WGS sequence"/>
</dbReference>
<reference evidence="1 2" key="1">
    <citation type="submission" date="2013-02" db="EMBL/GenBank/DDBJ databases">
        <title>The Genome Sequence of Acinetobacter sp. NIPH 899.</title>
        <authorList>
            <consortium name="The Broad Institute Genome Sequencing Platform"/>
            <consortium name="The Broad Institute Genome Sequencing Center for Infectious Disease"/>
            <person name="Cerqueira G."/>
            <person name="Feldgarden M."/>
            <person name="Courvalin P."/>
            <person name="Perichon B."/>
            <person name="Grillot-Courvalin C."/>
            <person name="Clermont D."/>
            <person name="Rocha E."/>
            <person name="Yoon E.-J."/>
            <person name="Nemec A."/>
            <person name="Walker B."/>
            <person name="Young S.K."/>
            <person name="Zeng Q."/>
            <person name="Gargeya S."/>
            <person name="Fitzgerald M."/>
            <person name="Haas B."/>
            <person name="Abouelleil A."/>
            <person name="Alvarado L."/>
            <person name="Arachchi H.M."/>
            <person name="Berlin A.M."/>
            <person name="Chapman S.B."/>
            <person name="Dewar J."/>
            <person name="Goldberg J."/>
            <person name="Griggs A."/>
            <person name="Gujja S."/>
            <person name="Hansen M."/>
            <person name="Howarth C."/>
            <person name="Imamovic A."/>
            <person name="Larimer J."/>
            <person name="McCowan C."/>
            <person name="Murphy C."/>
            <person name="Neiman D."/>
            <person name="Pearson M."/>
            <person name="Priest M."/>
            <person name="Roberts A."/>
            <person name="Saif S."/>
            <person name="Shea T."/>
            <person name="Sisk P."/>
            <person name="Sykes S."/>
            <person name="Wortman J."/>
            <person name="Nusbaum C."/>
            <person name="Birren B."/>
        </authorList>
    </citation>
    <scope>NUCLEOTIDE SEQUENCE [LARGE SCALE GENOMIC DNA]</scope>
    <source>
        <strain evidence="1 2">NIPH 899</strain>
    </source>
</reference>
<organism evidence="1 2">
    <name type="scientific">Acinetobacter variabilis</name>
    <dbReference type="NCBI Taxonomy" id="70346"/>
    <lineage>
        <taxon>Bacteria</taxon>
        <taxon>Pseudomonadati</taxon>
        <taxon>Pseudomonadota</taxon>
        <taxon>Gammaproteobacteria</taxon>
        <taxon>Moraxellales</taxon>
        <taxon>Moraxellaceae</taxon>
        <taxon>Acinetobacter</taxon>
    </lineage>
</organism>
<sequence>MKHEVTPTNFIEMINVLPELPESVKADILKHHDRFEFIFNNCVSDPRVLKSFYQKFNMFKAAQGVESDSFSGRIESVNGVSSVAMSIEDVSAFVIYIYQMIYLPIREGMAQVEEEAQFNTAPVGRA</sequence>
<evidence type="ECO:0000313" key="2">
    <source>
        <dbReference type="Proteomes" id="UP000013070"/>
    </source>
</evidence>
<dbReference type="HOGENOM" id="CLU_1976750_0_0_6"/>
<comment type="caution">
    <text evidence="1">The sequence shown here is derived from an EMBL/GenBank/DDBJ whole genome shotgun (WGS) entry which is preliminary data.</text>
</comment>
<gene>
    <name evidence="1" type="ORF">F969_00633</name>
</gene>